<name>V4PH96_9CAUL</name>
<feature type="signal peptide" evidence="8">
    <location>
        <begin position="1"/>
        <end position="23"/>
    </location>
</feature>
<dbReference type="PATRIC" id="fig|1121022.4.peg.3737"/>
<dbReference type="OrthoDB" id="9775677at2"/>
<evidence type="ECO:0000313" key="11">
    <source>
        <dbReference type="EMBL" id="ESQ86559.1"/>
    </source>
</evidence>
<keyword evidence="12" id="KW-1185">Reference proteome</keyword>
<dbReference type="RefSeq" id="WP_018082460.1">
    <property type="nucleotide sequence ID" value="NZ_AQWM01000014.1"/>
</dbReference>
<dbReference type="AlphaFoldDB" id="V4PH96"/>
<accession>V4PH96</accession>
<dbReference type="Gene3D" id="1.10.1380.10">
    <property type="entry name" value="Neutral endopeptidase , domain2"/>
    <property type="match status" value="1"/>
</dbReference>
<sequence>MRAKILTSALAISTALLALPVIAAVPAINDKADASHLFGETDAAASDTVAKSYGTWGFALDGMDKTIQPGDDFFNYANGAALKAMTIPGDQPGYGAFNQLADLSEFRLKALVTGLAARTDLTGENLKIADLYRSAMNADLKNKLDVKPLQPELEKIAAIKTKADMASFMGWTSQGFGAAFFNIFVYDDAKKPGFRALQLTQGGLGLPDRDYYLSETYADKKAAYELYIKDMLTLTGYAHPEVAAKNIVAMETEIAKVSWTKIESRDDTKTYNPMALKDLNTYAPGFNWDGFFAAATVSQAQKVIVGQNTAIPKIAKIFADTPLETLKAWETFQATDQASAYLGDRFYNRRFEFRSKTMYGIAEQRPLWKRAIGTTDDKIGEALGRAYVRDYFPPESKAKMEALVHDLLAAMKLRIDNLTWMSAPTKAKALEKLSTFGVKIGYPNKWRDYAGLTIKADDLYGNIERSSAFEWAYNVSHIDKPIDPEDWEMTPQTVNAYYSPTKNEIVFPAAILQAPFFDPKADPAVNYGAIGGVIGHEITHGFDDQGRHYDSTGALIDWWTPEDATKFEAQTVALGKQYDAYEPVPGFHVQGGLTMGENIADLGGILLGLDAYHLSLGGKPAPVIDGLTGDQRVFLGFAQVWQSKYQDDFMKYLVSSDPHSPDKFRAIGSVRNVDAWYKAFDVTSGKYYLKPADRVRIW</sequence>
<dbReference type="GO" id="GO:0004222">
    <property type="term" value="F:metalloendopeptidase activity"/>
    <property type="evidence" value="ECO:0007669"/>
    <property type="project" value="InterPro"/>
</dbReference>
<comment type="cofactor">
    <cofactor evidence="1">
        <name>Zn(2+)</name>
        <dbReference type="ChEBI" id="CHEBI:29105"/>
    </cofactor>
</comment>
<dbReference type="SUPFAM" id="SSF55486">
    <property type="entry name" value="Metalloproteases ('zincins'), catalytic domain"/>
    <property type="match status" value="1"/>
</dbReference>
<keyword evidence="7" id="KW-0482">Metalloprotease</keyword>
<dbReference type="CDD" id="cd08662">
    <property type="entry name" value="M13"/>
    <property type="match status" value="1"/>
</dbReference>
<organism evidence="11 12">
    <name type="scientific">Asticcacaulis benevestitus DSM 16100 = ATCC BAA-896</name>
    <dbReference type="NCBI Taxonomy" id="1121022"/>
    <lineage>
        <taxon>Bacteria</taxon>
        <taxon>Pseudomonadati</taxon>
        <taxon>Pseudomonadota</taxon>
        <taxon>Alphaproteobacteria</taxon>
        <taxon>Caulobacterales</taxon>
        <taxon>Caulobacteraceae</taxon>
        <taxon>Asticcacaulis</taxon>
    </lineage>
</organism>
<proteinExistence type="inferred from homology"/>
<comment type="similarity">
    <text evidence="2">Belongs to the peptidase M13 family.</text>
</comment>
<dbReference type="eggNOG" id="COG3590">
    <property type="taxonomic scope" value="Bacteria"/>
</dbReference>
<dbReference type="STRING" id="1121022.GCA_000376105_02790"/>
<evidence type="ECO:0000256" key="2">
    <source>
        <dbReference type="ARBA" id="ARBA00007357"/>
    </source>
</evidence>
<keyword evidence="8" id="KW-0732">Signal</keyword>
<keyword evidence="3" id="KW-0645">Protease</keyword>
<evidence type="ECO:0000256" key="4">
    <source>
        <dbReference type="ARBA" id="ARBA00022723"/>
    </source>
</evidence>
<evidence type="ECO:0000256" key="5">
    <source>
        <dbReference type="ARBA" id="ARBA00022801"/>
    </source>
</evidence>
<dbReference type="InterPro" id="IPR000718">
    <property type="entry name" value="Peptidase_M13"/>
</dbReference>
<dbReference type="PRINTS" id="PR00786">
    <property type="entry name" value="NEPRILYSIN"/>
</dbReference>
<gene>
    <name evidence="11" type="ORF">ABENE_18275</name>
</gene>
<dbReference type="GO" id="GO:0005886">
    <property type="term" value="C:plasma membrane"/>
    <property type="evidence" value="ECO:0007669"/>
    <property type="project" value="TreeGrafter"/>
</dbReference>
<dbReference type="Pfam" id="PF05649">
    <property type="entry name" value="Peptidase_M13_N"/>
    <property type="match status" value="1"/>
</dbReference>
<dbReference type="InterPro" id="IPR042089">
    <property type="entry name" value="Peptidase_M13_dom_2"/>
</dbReference>
<dbReference type="GO" id="GO:0046872">
    <property type="term" value="F:metal ion binding"/>
    <property type="evidence" value="ECO:0007669"/>
    <property type="project" value="UniProtKB-KW"/>
</dbReference>
<evidence type="ECO:0000256" key="6">
    <source>
        <dbReference type="ARBA" id="ARBA00022833"/>
    </source>
</evidence>
<dbReference type="Proteomes" id="UP000017837">
    <property type="component" value="Unassembled WGS sequence"/>
</dbReference>
<evidence type="ECO:0000259" key="9">
    <source>
        <dbReference type="Pfam" id="PF01431"/>
    </source>
</evidence>
<reference evidence="11 12" key="1">
    <citation type="journal article" date="2014" name="Nature">
        <title>Sequential evolution of bacterial morphology by co-option of a developmental regulator.</title>
        <authorList>
            <person name="Jiang C."/>
            <person name="Brown P.J."/>
            <person name="Ducret A."/>
            <person name="Brun Y.V."/>
        </authorList>
    </citation>
    <scope>NUCLEOTIDE SEQUENCE [LARGE SCALE GENOMIC DNA]</scope>
    <source>
        <strain evidence="11 12">DSM 16100</strain>
    </source>
</reference>
<keyword evidence="6" id="KW-0862">Zinc</keyword>
<dbReference type="InterPro" id="IPR024079">
    <property type="entry name" value="MetalloPept_cat_dom_sf"/>
</dbReference>
<evidence type="ECO:0000259" key="10">
    <source>
        <dbReference type="Pfam" id="PF05649"/>
    </source>
</evidence>
<evidence type="ECO:0000256" key="7">
    <source>
        <dbReference type="ARBA" id="ARBA00023049"/>
    </source>
</evidence>
<dbReference type="GO" id="GO:0016485">
    <property type="term" value="P:protein processing"/>
    <property type="evidence" value="ECO:0007669"/>
    <property type="project" value="TreeGrafter"/>
</dbReference>
<evidence type="ECO:0000313" key="12">
    <source>
        <dbReference type="Proteomes" id="UP000017837"/>
    </source>
</evidence>
<feature type="domain" description="Peptidase M13 C-terminal" evidence="9">
    <location>
        <begin position="495"/>
        <end position="689"/>
    </location>
</feature>
<evidence type="ECO:0008006" key="13">
    <source>
        <dbReference type="Google" id="ProtNLM"/>
    </source>
</evidence>
<comment type="caution">
    <text evidence="11">The sequence shown here is derived from an EMBL/GenBank/DDBJ whole genome shotgun (WGS) entry which is preliminary data.</text>
</comment>
<feature type="domain" description="Peptidase M13 N-terminal" evidence="10">
    <location>
        <begin position="69"/>
        <end position="443"/>
    </location>
</feature>
<dbReference type="InterPro" id="IPR008753">
    <property type="entry name" value="Peptidase_M13_N"/>
</dbReference>
<dbReference type="EMBL" id="AWGB01000053">
    <property type="protein sequence ID" value="ESQ86559.1"/>
    <property type="molecule type" value="Genomic_DNA"/>
</dbReference>
<keyword evidence="5" id="KW-0378">Hydrolase</keyword>
<protein>
    <recommendedName>
        <fullName evidence="13">Peptidase M13</fullName>
    </recommendedName>
</protein>
<dbReference type="Gene3D" id="3.40.390.10">
    <property type="entry name" value="Collagenase (Catalytic Domain)"/>
    <property type="match status" value="1"/>
</dbReference>
<dbReference type="Pfam" id="PF01431">
    <property type="entry name" value="Peptidase_M13"/>
    <property type="match status" value="1"/>
</dbReference>
<evidence type="ECO:0000256" key="3">
    <source>
        <dbReference type="ARBA" id="ARBA00022670"/>
    </source>
</evidence>
<dbReference type="PANTHER" id="PTHR11733">
    <property type="entry name" value="ZINC METALLOPROTEASE FAMILY M13 NEPRILYSIN-RELATED"/>
    <property type="match status" value="1"/>
</dbReference>
<dbReference type="PROSITE" id="PS51885">
    <property type="entry name" value="NEPRILYSIN"/>
    <property type="match status" value="1"/>
</dbReference>
<keyword evidence="4" id="KW-0479">Metal-binding</keyword>
<dbReference type="InterPro" id="IPR018497">
    <property type="entry name" value="Peptidase_M13_C"/>
</dbReference>
<dbReference type="PANTHER" id="PTHR11733:SF167">
    <property type="entry name" value="FI17812P1-RELATED"/>
    <property type="match status" value="1"/>
</dbReference>
<evidence type="ECO:0000256" key="1">
    <source>
        <dbReference type="ARBA" id="ARBA00001947"/>
    </source>
</evidence>
<evidence type="ECO:0000256" key="8">
    <source>
        <dbReference type="SAM" id="SignalP"/>
    </source>
</evidence>
<feature type="chain" id="PRO_5004724946" description="Peptidase M13" evidence="8">
    <location>
        <begin position="24"/>
        <end position="698"/>
    </location>
</feature>